<dbReference type="Pfam" id="PF05114">
    <property type="entry name" value="MbnB_TglH_ChrH"/>
    <property type="match status" value="1"/>
</dbReference>
<sequence>MRQLERVRARYPVVLHGVGLSIGSVDPLDHDYLDRLARLAAAVQPEWVSDHMCFTHAGGRYSHDLLPLPYTPEALRHCVQRISVVQERLGRRLVLENVSSYLRYADSCMSEWEFLAAVADEADCEILLDVNNVAVSAHNHGFDPGDYLAAIPPERVRQMHLAGYEQAEDHRLDTHGRAVQPDVWSLYEAALARFGPVPTSLEWDQDIPDFETLCTEAARAQERMDAAR</sequence>
<dbReference type="SUPFAM" id="SSF51658">
    <property type="entry name" value="Xylose isomerase-like"/>
    <property type="match status" value="1"/>
</dbReference>
<dbReference type="Proteomes" id="UP000192342">
    <property type="component" value="Unassembled WGS sequence"/>
</dbReference>
<evidence type="ECO:0000313" key="1">
    <source>
        <dbReference type="EMBL" id="ORE88785.1"/>
    </source>
</evidence>
<dbReference type="InterPro" id="IPR007801">
    <property type="entry name" value="MbnB/TglH/ChrH"/>
</dbReference>
<evidence type="ECO:0000313" key="2">
    <source>
        <dbReference type="Proteomes" id="UP000192342"/>
    </source>
</evidence>
<dbReference type="PANTHER" id="PTHR42194:SF1">
    <property type="entry name" value="UPF0276 PROTEIN HI_1600"/>
    <property type="match status" value="1"/>
</dbReference>
<dbReference type="NCBIfam" id="NF003818">
    <property type="entry name" value="PRK05409.1"/>
    <property type="match status" value="1"/>
</dbReference>
<dbReference type="PANTHER" id="PTHR42194">
    <property type="entry name" value="UPF0276 PROTEIN HI_1600"/>
    <property type="match status" value="1"/>
</dbReference>
<organism evidence="1 2">
    <name type="scientific">Oceanococcus atlanticus</name>
    <dbReference type="NCBI Taxonomy" id="1317117"/>
    <lineage>
        <taxon>Bacteria</taxon>
        <taxon>Pseudomonadati</taxon>
        <taxon>Pseudomonadota</taxon>
        <taxon>Gammaproteobacteria</taxon>
        <taxon>Chromatiales</taxon>
        <taxon>Oceanococcaceae</taxon>
        <taxon>Oceanococcus</taxon>
    </lineage>
</organism>
<protein>
    <submittedName>
        <fullName evidence="1">Uncharacterized protein</fullName>
    </submittedName>
</protein>
<comment type="caution">
    <text evidence="1">The sequence shown here is derived from an EMBL/GenBank/DDBJ whole genome shotgun (WGS) entry which is preliminary data.</text>
</comment>
<accession>A0A1Y1SGJ0</accession>
<dbReference type="STRING" id="1317117.ATO7_02880"/>
<gene>
    <name evidence="1" type="ORF">ATO7_02880</name>
</gene>
<dbReference type="EMBL" id="AQQV01000001">
    <property type="protein sequence ID" value="ORE88785.1"/>
    <property type="molecule type" value="Genomic_DNA"/>
</dbReference>
<keyword evidence="2" id="KW-1185">Reference proteome</keyword>
<proteinExistence type="predicted"/>
<reference evidence="1 2" key="1">
    <citation type="submission" date="2013-04" db="EMBL/GenBank/DDBJ databases">
        <title>Oceanococcus atlanticus 22II-S10r2 Genome Sequencing.</title>
        <authorList>
            <person name="Lai Q."/>
            <person name="Li G."/>
            <person name="Shao Z."/>
        </authorList>
    </citation>
    <scope>NUCLEOTIDE SEQUENCE [LARGE SCALE GENOMIC DNA]</scope>
    <source>
        <strain evidence="1 2">22II-S10r2</strain>
    </source>
</reference>
<name>A0A1Y1SGJ0_9GAMM</name>
<dbReference type="InterPro" id="IPR036237">
    <property type="entry name" value="Xyl_isomerase-like_sf"/>
</dbReference>
<dbReference type="AlphaFoldDB" id="A0A1Y1SGJ0"/>
<dbReference type="Gene3D" id="3.20.20.150">
    <property type="entry name" value="Divalent-metal-dependent TIM barrel enzymes"/>
    <property type="match status" value="1"/>
</dbReference>